<dbReference type="InterPro" id="IPR043198">
    <property type="entry name" value="Cyclin/Ssn8"/>
</dbReference>
<feature type="domain" description="Cyclin-like" evidence="3">
    <location>
        <begin position="49"/>
        <end position="130"/>
    </location>
</feature>
<proteinExistence type="inferred from homology"/>
<dbReference type="SMART" id="SM00385">
    <property type="entry name" value="CYCLIN"/>
    <property type="match status" value="2"/>
</dbReference>
<dbReference type="Proteomes" id="UP001212152">
    <property type="component" value="Unassembled WGS sequence"/>
</dbReference>
<dbReference type="Gene3D" id="1.10.472.10">
    <property type="entry name" value="Cyclin-like"/>
    <property type="match status" value="2"/>
</dbReference>
<dbReference type="InterPro" id="IPR036915">
    <property type="entry name" value="Cyclin-like_sf"/>
</dbReference>
<dbReference type="GO" id="GO:0006357">
    <property type="term" value="P:regulation of transcription by RNA polymerase II"/>
    <property type="evidence" value="ECO:0007669"/>
    <property type="project" value="InterPro"/>
</dbReference>
<dbReference type="PIRSF" id="PIRSF036580">
    <property type="entry name" value="Cyclin_L"/>
    <property type="match status" value="1"/>
</dbReference>
<dbReference type="AlphaFoldDB" id="A0AAD5TNE1"/>
<sequence>MAVLSFAVDPSKLSLQNSVLTLAQLECTPSADDGLPTALEQELRALGCEFIQSAGSLLRLPQVAMATAQVLLQRYYYTASLKLASILDIAMGAVFLAAKVEEQQCRVKDIVNVFCWLIDTYRGITTRVETYAIGARFNELKEGMAAGEMRILCKLGFNVQVQQPHGFMINYMQSLDLAENEELAQTAWNYLNDGLRTHIYVCYQPSTIAGAAIYLAARMHGVKLPTAPPWWEVFDIELTDMEDIAGHLVALYSRTPSTGLPLTLDELERYVDQIEAQERLASATLKP</sequence>
<evidence type="ECO:0000256" key="1">
    <source>
        <dbReference type="ARBA" id="ARBA00023127"/>
    </source>
</evidence>
<dbReference type="Pfam" id="PF02984">
    <property type="entry name" value="Cyclin_C"/>
    <property type="match status" value="1"/>
</dbReference>
<keyword evidence="1 2" id="KW-0195">Cyclin</keyword>
<organism evidence="4 5">
    <name type="scientific">Geranomyces variabilis</name>
    <dbReference type="NCBI Taxonomy" id="109894"/>
    <lineage>
        <taxon>Eukaryota</taxon>
        <taxon>Fungi</taxon>
        <taxon>Fungi incertae sedis</taxon>
        <taxon>Chytridiomycota</taxon>
        <taxon>Chytridiomycota incertae sedis</taxon>
        <taxon>Chytridiomycetes</taxon>
        <taxon>Spizellomycetales</taxon>
        <taxon>Powellomycetaceae</taxon>
        <taxon>Geranomyces</taxon>
    </lineage>
</organism>
<dbReference type="InterPro" id="IPR004367">
    <property type="entry name" value="Cyclin_C-dom"/>
</dbReference>
<dbReference type="PANTHER" id="PTHR10026">
    <property type="entry name" value="CYCLIN"/>
    <property type="match status" value="1"/>
</dbReference>
<gene>
    <name evidence="4" type="primary">CCNL1</name>
    <name evidence="4" type="ORF">HDU87_004740</name>
</gene>
<dbReference type="EMBL" id="JADGJQ010000036">
    <property type="protein sequence ID" value="KAJ3177024.1"/>
    <property type="molecule type" value="Genomic_DNA"/>
</dbReference>
<feature type="domain" description="Cyclin-like" evidence="3">
    <location>
        <begin position="166"/>
        <end position="253"/>
    </location>
</feature>
<reference evidence="4" key="1">
    <citation type="submission" date="2020-05" db="EMBL/GenBank/DDBJ databases">
        <title>Phylogenomic resolution of chytrid fungi.</title>
        <authorList>
            <person name="Stajich J.E."/>
            <person name="Amses K."/>
            <person name="Simmons R."/>
            <person name="Seto K."/>
            <person name="Myers J."/>
            <person name="Bonds A."/>
            <person name="Quandt C.A."/>
            <person name="Barry K."/>
            <person name="Liu P."/>
            <person name="Grigoriev I."/>
            <person name="Longcore J.E."/>
            <person name="James T.Y."/>
        </authorList>
    </citation>
    <scope>NUCLEOTIDE SEQUENCE</scope>
    <source>
        <strain evidence="4">JEL0379</strain>
    </source>
</reference>
<dbReference type="InterPro" id="IPR013763">
    <property type="entry name" value="Cyclin-like_dom"/>
</dbReference>
<evidence type="ECO:0000256" key="2">
    <source>
        <dbReference type="RuleBase" id="RU000383"/>
    </source>
</evidence>
<keyword evidence="5" id="KW-1185">Reference proteome</keyword>
<dbReference type="CDD" id="cd20533">
    <property type="entry name" value="CYCLIN_CCNL_rpt2"/>
    <property type="match status" value="1"/>
</dbReference>
<dbReference type="Pfam" id="PF00134">
    <property type="entry name" value="Cyclin_N"/>
    <property type="match status" value="1"/>
</dbReference>
<dbReference type="InterPro" id="IPR006671">
    <property type="entry name" value="Cyclin_N"/>
</dbReference>
<dbReference type="FunFam" id="1.10.472.10:FF:000031">
    <property type="entry name" value="cyclin-L1-1-like isoform X1"/>
    <property type="match status" value="1"/>
</dbReference>
<evidence type="ECO:0000313" key="5">
    <source>
        <dbReference type="Proteomes" id="UP001212152"/>
    </source>
</evidence>
<dbReference type="GO" id="GO:0016538">
    <property type="term" value="F:cyclin-dependent protein serine/threonine kinase regulator activity"/>
    <property type="evidence" value="ECO:0007669"/>
    <property type="project" value="InterPro"/>
</dbReference>
<dbReference type="SUPFAM" id="SSF47954">
    <property type="entry name" value="Cyclin-like"/>
    <property type="match status" value="2"/>
</dbReference>
<evidence type="ECO:0000313" key="4">
    <source>
        <dbReference type="EMBL" id="KAJ3177024.1"/>
    </source>
</evidence>
<protein>
    <submittedName>
        <fullName evidence="4">Cyclin-L1</fullName>
    </submittedName>
</protein>
<accession>A0AAD5TNE1</accession>
<comment type="caution">
    <text evidence="4">The sequence shown here is derived from an EMBL/GenBank/DDBJ whole genome shotgun (WGS) entry which is preliminary data.</text>
</comment>
<evidence type="ECO:0000259" key="3">
    <source>
        <dbReference type="SMART" id="SM00385"/>
    </source>
</evidence>
<name>A0AAD5TNE1_9FUNG</name>
<comment type="similarity">
    <text evidence="2">Belongs to the cyclin family.</text>
</comment>